<accession>A0ABQ9EM60</accession>
<sequence>MDSLTTDANGNCVFKNTVLTHYNANADYCELRAITELVAERINGRLESNTDPVKPILQACRIFDINDWPHDRVSLAPYGNTEIRQLSDHFSDVLHDMGCDRNQLQTEWTDVKGHFKNQMNGNQNQNIPKAIYDSLPYEDKATDVKKRLERITKRLQKRFRNYLQVLRTNKITVQNLYKFHVKHPITKQLSCCDLPNTELRDSSQYGCKVSMQTSCDLFLIHLRKEHSILVVISQKYGEVMSSIFQILNGNILFHQMLFTVNTLPINFTGVRTVHQYKTSDIGDVTIAIYNYVSTLAKDEAIYKYVSTLAKDMSIYMYVSTLAKDMSIYTYVSTLAKDEVIYKYASTLAKDEAIYKYVSTLAMDMSIYKYVSTLAKDGAIYKYVSRLAKDEAIYKYVSTLAKDRLFTTATNHSLGFQTAFNMIENMIKNKRRTIDQALIIYISRGLLNSLTEAQDVMETIAKHNGLLNHRVIINTYAVIDDGKPIMYEKSFLQAIADQNYAKYNVQNRSSVTIVPGMMMAVNTTKDLSISVGRFYEPLKKATTDHPVFSLPYIDVADKGFTIMHPLFSRPIKTHLQPMHTDIWHFENKDGFARIRSDMLNHNEGERTLVIKKPVKSNLSDSTHPPSQAEFYAKYIWKRVENTPFIVVIKVLIEKGTTSELKNIHVSGTPQFVYHRLDLLPANKMCLHLKQLSTLDLSTVYLSAKSFVDPFEHLSKSETKKLIQAYTAYLKDDTRLITNPGFKEKVRNDVAATGRINTEWLRRFYASNLNDYIIRRYVATPSGVFRTYPGTLIDKMFDPTKRSWYVKSILLFKYMRASEYPGRVTLTAPYLDVGGAGYISTISHTIYEGKPAAFHGSTDKVVAVMGLDMTLGYFYKLLAENIPICEQKTVRCFIMDDNGYLVAHPALIEPSGKGPEPLVANDILYHSHFVKKTLCNRYNDRTVQRYYHFNTSLDGVLTNLVHGEHCARYQIAAIPFTNAFLGIVNHTCETATAFCPCSMVDRLCLNCYRMEQSDCECPCECPLEMNFCTGGLLDVENVNPTCTQVAEGEHLVEIDDKITEDLHQCFKHHCEDRKEKMTCLGVLDCEWCQLQSDGLSPLKTPYCASQRVCFGGVEGARTPYGDEVVKAMAHNAEPSSAKATPVGPVAGGIMGCFLVLALGVYCYRHHIHRNSHQYITSLPDQTNRMSHYYEPDEPEQADDLGTGHTNFVLATFDNPASVSPYRVNTSYRRPAGGDSDHGYSTMTPHEDSEHASLPCLEPLIVGKDRYRPGPHSVVVKTPILPPPPSNYRRSRSPTPPQTRLSGYQPIPEQTCLPSQTILHSTIPEVSSSPNVLANVQVHMVDTH</sequence>
<organism evidence="2 3">
    <name type="scientific">Tegillarca granosa</name>
    <name type="common">Malaysian cockle</name>
    <name type="synonym">Anadara granosa</name>
    <dbReference type="NCBI Taxonomy" id="220873"/>
    <lineage>
        <taxon>Eukaryota</taxon>
        <taxon>Metazoa</taxon>
        <taxon>Spiralia</taxon>
        <taxon>Lophotrochozoa</taxon>
        <taxon>Mollusca</taxon>
        <taxon>Bivalvia</taxon>
        <taxon>Autobranchia</taxon>
        <taxon>Pteriomorphia</taxon>
        <taxon>Arcoida</taxon>
        <taxon>Arcoidea</taxon>
        <taxon>Arcidae</taxon>
        <taxon>Tegillarca</taxon>
    </lineage>
</organism>
<dbReference type="Gene3D" id="3.30.450.20">
    <property type="entry name" value="PAS domain"/>
    <property type="match status" value="1"/>
</dbReference>
<feature type="region of interest" description="Disordered" evidence="1">
    <location>
        <begin position="1271"/>
        <end position="1304"/>
    </location>
</feature>
<evidence type="ECO:0000256" key="1">
    <source>
        <dbReference type="SAM" id="MobiDB-lite"/>
    </source>
</evidence>
<dbReference type="InterPro" id="IPR051173">
    <property type="entry name" value="Ca_channel_alpha-2/delta"/>
</dbReference>
<evidence type="ECO:0000313" key="2">
    <source>
        <dbReference type="EMBL" id="KAJ8306323.1"/>
    </source>
</evidence>
<keyword evidence="3" id="KW-1185">Reference proteome</keyword>
<evidence type="ECO:0008006" key="4">
    <source>
        <dbReference type="Google" id="ProtNLM"/>
    </source>
</evidence>
<comment type="caution">
    <text evidence="2">The sequence shown here is derived from an EMBL/GenBank/DDBJ whole genome shotgun (WGS) entry which is preliminary data.</text>
</comment>
<protein>
    <recommendedName>
        <fullName evidence="4">VWFA and cache domain-containing protein 1</fullName>
    </recommendedName>
</protein>
<dbReference type="EMBL" id="JARBDR010000813">
    <property type="protein sequence ID" value="KAJ8306323.1"/>
    <property type="molecule type" value="Genomic_DNA"/>
</dbReference>
<dbReference type="PANTHER" id="PTHR10166:SF68">
    <property type="entry name" value="VWFA AND CACHE DOMAIN-CONTAINING PROTEIN 1"/>
    <property type="match status" value="1"/>
</dbReference>
<evidence type="ECO:0000313" key="3">
    <source>
        <dbReference type="Proteomes" id="UP001217089"/>
    </source>
</evidence>
<feature type="region of interest" description="Disordered" evidence="1">
    <location>
        <begin position="1219"/>
        <end position="1247"/>
    </location>
</feature>
<reference evidence="2 3" key="1">
    <citation type="submission" date="2022-12" db="EMBL/GenBank/DDBJ databases">
        <title>Chromosome-level genome of Tegillarca granosa.</title>
        <authorList>
            <person name="Kim J."/>
        </authorList>
    </citation>
    <scope>NUCLEOTIDE SEQUENCE [LARGE SCALE GENOMIC DNA]</scope>
    <source>
        <strain evidence="2">Teg-2019</strain>
        <tissue evidence="2">Adductor muscle</tissue>
    </source>
</reference>
<dbReference type="Proteomes" id="UP001217089">
    <property type="component" value="Unassembled WGS sequence"/>
</dbReference>
<proteinExistence type="predicted"/>
<name>A0ABQ9EM60_TEGGR</name>
<dbReference type="PANTHER" id="PTHR10166">
    <property type="entry name" value="VOLTAGE-DEPENDENT CALCIUM CHANNEL SUBUNIT ALPHA-2/DELTA-RELATED"/>
    <property type="match status" value="1"/>
</dbReference>
<gene>
    <name evidence="2" type="ORF">KUTeg_016868</name>
</gene>